<reference evidence="8 9" key="1">
    <citation type="journal article" date="2021" name="Elife">
        <title>Chloroplast acquisition without the gene transfer in kleptoplastic sea slugs, Plakobranchus ocellatus.</title>
        <authorList>
            <person name="Maeda T."/>
            <person name="Takahashi S."/>
            <person name="Yoshida T."/>
            <person name="Shimamura S."/>
            <person name="Takaki Y."/>
            <person name="Nagai Y."/>
            <person name="Toyoda A."/>
            <person name="Suzuki Y."/>
            <person name="Arimoto A."/>
            <person name="Ishii H."/>
            <person name="Satoh N."/>
            <person name="Nishiyama T."/>
            <person name="Hasebe M."/>
            <person name="Maruyama T."/>
            <person name="Minagawa J."/>
            <person name="Obokata J."/>
            <person name="Shigenobu S."/>
        </authorList>
    </citation>
    <scope>NUCLEOTIDE SEQUENCE [LARGE SCALE GENOMIC DNA]</scope>
</reference>
<feature type="compositionally biased region" description="Polar residues" evidence="6">
    <location>
        <begin position="179"/>
        <end position="195"/>
    </location>
</feature>
<dbReference type="PROSITE" id="PS50157">
    <property type="entry name" value="ZINC_FINGER_C2H2_2"/>
    <property type="match status" value="7"/>
</dbReference>
<feature type="compositionally biased region" description="Basic and acidic residues" evidence="6">
    <location>
        <begin position="68"/>
        <end position="84"/>
    </location>
</feature>
<organism evidence="8 9">
    <name type="scientific">Elysia marginata</name>
    <dbReference type="NCBI Taxonomy" id="1093978"/>
    <lineage>
        <taxon>Eukaryota</taxon>
        <taxon>Metazoa</taxon>
        <taxon>Spiralia</taxon>
        <taxon>Lophotrochozoa</taxon>
        <taxon>Mollusca</taxon>
        <taxon>Gastropoda</taxon>
        <taxon>Heterobranchia</taxon>
        <taxon>Euthyneura</taxon>
        <taxon>Panpulmonata</taxon>
        <taxon>Sacoglossa</taxon>
        <taxon>Placobranchoidea</taxon>
        <taxon>Plakobranchidae</taxon>
        <taxon>Elysia</taxon>
    </lineage>
</organism>
<dbReference type="Gene3D" id="3.30.160.60">
    <property type="entry name" value="Classic Zinc Finger"/>
    <property type="match status" value="6"/>
</dbReference>
<feature type="compositionally biased region" description="Polar residues" evidence="6">
    <location>
        <begin position="137"/>
        <end position="158"/>
    </location>
</feature>
<dbReference type="Proteomes" id="UP000762676">
    <property type="component" value="Unassembled WGS sequence"/>
</dbReference>
<dbReference type="EMBL" id="BMAT01010670">
    <property type="protein sequence ID" value="GFR58235.1"/>
    <property type="molecule type" value="Genomic_DNA"/>
</dbReference>
<name>A0AAV4EBP5_9GAST</name>
<feature type="compositionally biased region" description="Basic and acidic residues" evidence="6">
    <location>
        <begin position="121"/>
        <end position="136"/>
    </location>
</feature>
<evidence type="ECO:0000256" key="1">
    <source>
        <dbReference type="ARBA" id="ARBA00022723"/>
    </source>
</evidence>
<feature type="domain" description="C2H2-type" evidence="7">
    <location>
        <begin position="390"/>
        <end position="417"/>
    </location>
</feature>
<feature type="compositionally biased region" description="Polar residues" evidence="6">
    <location>
        <begin position="561"/>
        <end position="579"/>
    </location>
</feature>
<feature type="domain" description="C2H2-type" evidence="7">
    <location>
        <begin position="309"/>
        <end position="336"/>
    </location>
</feature>
<keyword evidence="1" id="KW-0479">Metal-binding</keyword>
<dbReference type="SUPFAM" id="SSF57667">
    <property type="entry name" value="beta-beta-alpha zinc fingers"/>
    <property type="match status" value="6"/>
</dbReference>
<dbReference type="InterPro" id="IPR036236">
    <property type="entry name" value="Znf_C2H2_sf"/>
</dbReference>
<evidence type="ECO:0000256" key="5">
    <source>
        <dbReference type="PROSITE-ProRule" id="PRU00042"/>
    </source>
</evidence>
<sequence>MATTVSNCQRQFLFEKETAGLLFLTLDDHDPVYIGFQHRVKLELSASKDGGLSYTRDMPSVTPATANIEDRYKPGKETPRDKPFDTGLASPSVSRAPEPSQNKPLDKPGSCSSSFPNLYRSDIERDASQRKVDPKTLQRNIPSERSQLTLDKSNNNKGFSKKRLTVTRKLQNKKKISRQSHIGETSKQTSDQRAMSSPRLPDQSTSQETALPHLPLKENVKSVTCEYCNTTFSSKKEFYEHRLFKSEKSHRCYICLDSFPFRGYLLVHLKLHEQGPKINTTICNECGHTAKNLSELKKHMVNHTGEHMYKCCKCSKTFAHLSGWRSHMGVHRSAGRIRCSCCSQSFPSRAALSEHKMALLEIKCGLCGQVFPNRASRAIHFKSEHGDTILRCHICTRMYSTQRELEEHTAKHTKNRRKQCPVCGQMVTNLNNHILTHKPLEEMSEADVWMCDKCPRKFRTKSTLLNHIKTNHSETRSKCHLCSQSFKNYKGLYRHLNNVHSDLMPYQCEVCGKRCKLKSNLKIHMRVHSSVKMFPCQLCDQAFNYKSSLEGHLRSKHSTDKQSYTVSTGVSQPAKTASTPGWEVSVEQVGPSSSQSQWPAEQVGPPTSSVATGTTVSHSVTDLT</sequence>
<evidence type="ECO:0000259" key="7">
    <source>
        <dbReference type="PROSITE" id="PS50157"/>
    </source>
</evidence>
<gene>
    <name evidence="8" type="ORF">ElyMa_005355800</name>
</gene>
<dbReference type="InterPro" id="IPR013087">
    <property type="entry name" value="Znf_C2H2_type"/>
</dbReference>
<feature type="region of interest" description="Disordered" evidence="6">
    <location>
        <begin position="67"/>
        <end position="212"/>
    </location>
</feature>
<accession>A0AAV4EBP5</accession>
<dbReference type="FunFam" id="3.30.160.60:FF:000446">
    <property type="entry name" value="Zinc finger protein"/>
    <property type="match status" value="1"/>
</dbReference>
<evidence type="ECO:0000313" key="8">
    <source>
        <dbReference type="EMBL" id="GFR58235.1"/>
    </source>
</evidence>
<comment type="caution">
    <text evidence="8">The sequence shown here is derived from an EMBL/GenBank/DDBJ whole genome shotgun (WGS) entry which is preliminary data.</text>
</comment>
<dbReference type="GO" id="GO:0008270">
    <property type="term" value="F:zinc ion binding"/>
    <property type="evidence" value="ECO:0007669"/>
    <property type="project" value="UniProtKB-KW"/>
</dbReference>
<dbReference type="PANTHER" id="PTHR24379:SF121">
    <property type="entry name" value="C2H2-TYPE DOMAIN-CONTAINING PROTEIN"/>
    <property type="match status" value="1"/>
</dbReference>
<evidence type="ECO:0000256" key="2">
    <source>
        <dbReference type="ARBA" id="ARBA00022737"/>
    </source>
</evidence>
<feature type="domain" description="C2H2-type" evidence="7">
    <location>
        <begin position="506"/>
        <end position="533"/>
    </location>
</feature>
<feature type="compositionally biased region" description="Basic residues" evidence="6">
    <location>
        <begin position="159"/>
        <end position="178"/>
    </location>
</feature>
<evidence type="ECO:0000256" key="6">
    <source>
        <dbReference type="SAM" id="MobiDB-lite"/>
    </source>
</evidence>
<dbReference type="PROSITE" id="PS00028">
    <property type="entry name" value="ZINC_FINGER_C2H2_1"/>
    <property type="match status" value="7"/>
</dbReference>
<feature type="domain" description="C2H2-type" evidence="7">
    <location>
        <begin position="449"/>
        <end position="477"/>
    </location>
</feature>
<dbReference type="SMART" id="SM00355">
    <property type="entry name" value="ZnF_C2H2"/>
    <property type="match status" value="12"/>
</dbReference>
<feature type="region of interest" description="Disordered" evidence="6">
    <location>
        <begin position="554"/>
        <end position="624"/>
    </location>
</feature>
<feature type="compositionally biased region" description="Polar residues" evidence="6">
    <location>
        <begin position="590"/>
        <end position="624"/>
    </location>
</feature>
<keyword evidence="3 5" id="KW-0863">Zinc-finger</keyword>
<feature type="domain" description="C2H2-type" evidence="7">
    <location>
        <begin position="281"/>
        <end position="308"/>
    </location>
</feature>
<dbReference type="Pfam" id="PF00096">
    <property type="entry name" value="zf-C2H2"/>
    <property type="match status" value="5"/>
</dbReference>
<protein>
    <submittedName>
        <fullName evidence="8">Zinc finger protein 26</fullName>
    </submittedName>
</protein>
<dbReference type="AlphaFoldDB" id="A0AAV4EBP5"/>
<feature type="domain" description="C2H2-type" evidence="7">
    <location>
        <begin position="477"/>
        <end position="505"/>
    </location>
</feature>
<evidence type="ECO:0000256" key="4">
    <source>
        <dbReference type="ARBA" id="ARBA00022833"/>
    </source>
</evidence>
<feature type="compositionally biased region" description="Polar residues" evidence="6">
    <location>
        <begin position="89"/>
        <end position="103"/>
    </location>
</feature>
<keyword evidence="4" id="KW-0862">Zinc</keyword>
<keyword evidence="9" id="KW-1185">Reference proteome</keyword>
<proteinExistence type="predicted"/>
<dbReference type="PANTHER" id="PTHR24379">
    <property type="entry name" value="KRAB AND ZINC FINGER DOMAIN-CONTAINING"/>
    <property type="match status" value="1"/>
</dbReference>
<evidence type="ECO:0000256" key="3">
    <source>
        <dbReference type="ARBA" id="ARBA00022771"/>
    </source>
</evidence>
<keyword evidence="2" id="KW-0677">Repeat</keyword>
<evidence type="ECO:0000313" key="9">
    <source>
        <dbReference type="Proteomes" id="UP000762676"/>
    </source>
</evidence>
<feature type="domain" description="C2H2-type" evidence="7">
    <location>
        <begin position="534"/>
        <end position="562"/>
    </location>
</feature>